<name>A0A5M3XGM6_9ACTN</name>
<feature type="region of interest" description="Disordered" evidence="1">
    <location>
        <begin position="219"/>
        <end position="240"/>
    </location>
</feature>
<dbReference type="AlphaFoldDB" id="A0A5M3XGM6"/>
<protein>
    <submittedName>
        <fullName evidence="4">Uncharacterized protein</fullName>
    </submittedName>
</protein>
<sequence length="240" mass="26061">MRRFFVILGSMAMVAAMAAPAYAGNWAVTELDPLPDRIEAGQAYTVGYWVLQHGTHPFEGSEKQLGDTGLRLTDEKGTVLTFTGSRLPEPAHYAVAVKIPQGTWRVQGIQGIFMEDEIGTLTVPGTLTLAAPQFPALDGAQVEDYWGEIKPPGFPWKGEVTSQIPPPSQVVAVQPSPQPVTQPKSEPPATIPLYLWAVVALVSIAGTLLVQRFRPRRRQPVEEPDPTTDDILVIGGTKRS</sequence>
<organism evidence="4 5">
    <name type="scientific">Acrocarpospora pleiomorpha</name>
    <dbReference type="NCBI Taxonomy" id="90975"/>
    <lineage>
        <taxon>Bacteria</taxon>
        <taxon>Bacillati</taxon>
        <taxon>Actinomycetota</taxon>
        <taxon>Actinomycetes</taxon>
        <taxon>Streptosporangiales</taxon>
        <taxon>Streptosporangiaceae</taxon>
        <taxon>Acrocarpospora</taxon>
    </lineage>
</organism>
<comment type="caution">
    <text evidence="4">The sequence shown here is derived from an EMBL/GenBank/DDBJ whole genome shotgun (WGS) entry which is preliminary data.</text>
</comment>
<evidence type="ECO:0000313" key="4">
    <source>
        <dbReference type="EMBL" id="GES20677.1"/>
    </source>
</evidence>
<keyword evidence="3" id="KW-0732">Signal</keyword>
<feature type="chain" id="PRO_5039348740" evidence="3">
    <location>
        <begin position="24"/>
        <end position="240"/>
    </location>
</feature>
<dbReference type="OrthoDB" id="3543083at2"/>
<keyword evidence="2" id="KW-0472">Membrane</keyword>
<keyword evidence="2" id="KW-0812">Transmembrane</keyword>
<evidence type="ECO:0000313" key="5">
    <source>
        <dbReference type="Proteomes" id="UP000377595"/>
    </source>
</evidence>
<keyword evidence="5" id="KW-1185">Reference proteome</keyword>
<keyword evidence="2" id="KW-1133">Transmembrane helix</keyword>
<dbReference type="RefSeq" id="WP_155345706.1">
    <property type="nucleotide sequence ID" value="NZ_BAAAHM010000002.1"/>
</dbReference>
<feature type="transmembrane region" description="Helical" evidence="2">
    <location>
        <begin position="193"/>
        <end position="210"/>
    </location>
</feature>
<proteinExistence type="predicted"/>
<dbReference type="EMBL" id="BLAF01000018">
    <property type="protein sequence ID" value="GES20677.1"/>
    <property type="molecule type" value="Genomic_DNA"/>
</dbReference>
<dbReference type="Proteomes" id="UP000377595">
    <property type="component" value="Unassembled WGS sequence"/>
</dbReference>
<feature type="signal peptide" evidence="3">
    <location>
        <begin position="1"/>
        <end position="23"/>
    </location>
</feature>
<reference evidence="4 5" key="1">
    <citation type="submission" date="2019-10" db="EMBL/GenBank/DDBJ databases">
        <title>Whole genome shotgun sequence of Acrocarpospora pleiomorpha NBRC 16267.</title>
        <authorList>
            <person name="Ichikawa N."/>
            <person name="Kimura A."/>
            <person name="Kitahashi Y."/>
            <person name="Komaki H."/>
            <person name="Oguchi A."/>
        </authorList>
    </citation>
    <scope>NUCLEOTIDE SEQUENCE [LARGE SCALE GENOMIC DNA]</scope>
    <source>
        <strain evidence="4 5">NBRC 16267</strain>
    </source>
</reference>
<evidence type="ECO:0000256" key="3">
    <source>
        <dbReference type="SAM" id="SignalP"/>
    </source>
</evidence>
<gene>
    <name evidence="4" type="ORF">Aple_035730</name>
</gene>
<evidence type="ECO:0000256" key="1">
    <source>
        <dbReference type="SAM" id="MobiDB-lite"/>
    </source>
</evidence>
<evidence type="ECO:0000256" key="2">
    <source>
        <dbReference type="SAM" id="Phobius"/>
    </source>
</evidence>
<accession>A0A5M3XGM6</accession>